<keyword evidence="7" id="KW-0560">Oxidoreductase</keyword>
<keyword evidence="9" id="KW-0486">Methionine biosynthesis</keyword>
<evidence type="ECO:0000256" key="1">
    <source>
        <dbReference type="ARBA" id="ARBA00000428"/>
    </source>
</evidence>
<keyword evidence="4" id="KW-0028">Amino-acid biosynthesis</keyword>
<dbReference type="AlphaFoldDB" id="A0A2U1Q4U7"/>
<evidence type="ECO:0000256" key="3">
    <source>
        <dbReference type="ARBA" id="ARBA00022596"/>
    </source>
</evidence>
<keyword evidence="5" id="KW-0479">Metal-binding</keyword>
<dbReference type="GO" id="GO:0010309">
    <property type="term" value="F:acireductone dioxygenase [iron(II)-requiring] activity"/>
    <property type="evidence" value="ECO:0007669"/>
    <property type="project" value="UniProtKB-EC"/>
</dbReference>
<gene>
    <name evidence="11" type="ORF">CTI12_AA075880</name>
</gene>
<evidence type="ECO:0000256" key="7">
    <source>
        <dbReference type="ARBA" id="ARBA00023002"/>
    </source>
</evidence>
<comment type="cofactor">
    <cofactor evidence="2">
        <name>Fe(2+)</name>
        <dbReference type="ChEBI" id="CHEBI:29033"/>
    </cofactor>
</comment>
<dbReference type="PANTHER" id="PTHR23418">
    <property type="entry name" value="ACIREDUCTONE DIOXYGENASE"/>
    <property type="match status" value="1"/>
</dbReference>
<evidence type="ECO:0000256" key="6">
    <source>
        <dbReference type="ARBA" id="ARBA00022964"/>
    </source>
</evidence>
<dbReference type="OrthoDB" id="1867259at2759"/>
<dbReference type="STRING" id="35608.A0A2U1Q4U7"/>
<keyword evidence="12" id="KW-1185">Reference proteome</keyword>
<dbReference type="InterPro" id="IPR004313">
    <property type="entry name" value="ARD"/>
</dbReference>
<proteinExistence type="predicted"/>
<dbReference type="InterPro" id="IPR011051">
    <property type="entry name" value="RmlC_Cupin_sf"/>
</dbReference>
<dbReference type="Pfam" id="PF03079">
    <property type="entry name" value="ARD"/>
    <property type="match status" value="1"/>
</dbReference>
<reference evidence="11 12" key="1">
    <citation type="journal article" date="2018" name="Mol. Plant">
        <title>The genome of Artemisia annua provides insight into the evolution of Asteraceae family and artemisinin biosynthesis.</title>
        <authorList>
            <person name="Shen Q."/>
            <person name="Zhang L."/>
            <person name="Liao Z."/>
            <person name="Wang S."/>
            <person name="Yan T."/>
            <person name="Shi P."/>
            <person name="Liu M."/>
            <person name="Fu X."/>
            <person name="Pan Q."/>
            <person name="Wang Y."/>
            <person name="Lv Z."/>
            <person name="Lu X."/>
            <person name="Zhang F."/>
            <person name="Jiang W."/>
            <person name="Ma Y."/>
            <person name="Chen M."/>
            <person name="Hao X."/>
            <person name="Li L."/>
            <person name="Tang Y."/>
            <person name="Lv G."/>
            <person name="Zhou Y."/>
            <person name="Sun X."/>
            <person name="Brodelius P.E."/>
            <person name="Rose J.K.C."/>
            <person name="Tang K."/>
        </authorList>
    </citation>
    <scope>NUCLEOTIDE SEQUENCE [LARGE SCALE GENOMIC DNA]</scope>
    <source>
        <strain evidence="12">cv. Huhao1</strain>
        <tissue evidence="11">Leaf</tissue>
    </source>
</reference>
<sequence>MQTKGFHITRSPRKFVSLDKLAVLSLRLDADNYETDEELNKVRESRGYSYVDFYEVCPEKLPNYEENIKNFFEEHVHSDEEICYPVAGSGQFLFSNDVLPFLVFDKCFCNL</sequence>
<evidence type="ECO:0000256" key="9">
    <source>
        <dbReference type="ARBA" id="ARBA00023167"/>
    </source>
</evidence>
<dbReference type="EC" id="1.13.11.54" evidence="10"/>
<evidence type="ECO:0000313" key="12">
    <source>
        <dbReference type="Proteomes" id="UP000245207"/>
    </source>
</evidence>
<organism evidence="11 12">
    <name type="scientific">Artemisia annua</name>
    <name type="common">Sweet wormwood</name>
    <dbReference type="NCBI Taxonomy" id="35608"/>
    <lineage>
        <taxon>Eukaryota</taxon>
        <taxon>Viridiplantae</taxon>
        <taxon>Streptophyta</taxon>
        <taxon>Embryophyta</taxon>
        <taxon>Tracheophyta</taxon>
        <taxon>Spermatophyta</taxon>
        <taxon>Magnoliopsida</taxon>
        <taxon>eudicotyledons</taxon>
        <taxon>Gunneridae</taxon>
        <taxon>Pentapetalae</taxon>
        <taxon>asterids</taxon>
        <taxon>campanulids</taxon>
        <taxon>Asterales</taxon>
        <taxon>Asteraceae</taxon>
        <taxon>Asteroideae</taxon>
        <taxon>Anthemideae</taxon>
        <taxon>Artemisiinae</taxon>
        <taxon>Artemisia</taxon>
    </lineage>
</organism>
<dbReference type="EMBL" id="PKPP01000416">
    <property type="protein sequence ID" value="PWA93040.1"/>
    <property type="molecule type" value="Genomic_DNA"/>
</dbReference>
<comment type="caution">
    <text evidence="11">The sequence shown here is derived from an EMBL/GenBank/DDBJ whole genome shotgun (WGS) entry which is preliminary data.</text>
</comment>
<dbReference type="GO" id="GO:0046872">
    <property type="term" value="F:metal ion binding"/>
    <property type="evidence" value="ECO:0007669"/>
    <property type="project" value="UniProtKB-KW"/>
</dbReference>
<evidence type="ECO:0000256" key="5">
    <source>
        <dbReference type="ARBA" id="ARBA00022723"/>
    </source>
</evidence>
<protein>
    <recommendedName>
        <fullName evidence="10">acireductone dioxygenase (Fe(2+)-requiring)</fullName>
        <ecNumber evidence="10">1.13.11.54</ecNumber>
    </recommendedName>
</protein>
<dbReference type="Proteomes" id="UP000245207">
    <property type="component" value="Unassembled WGS sequence"/>
</dbReference>
<dbReference type="GO" id="GO:0009086">
    <property type="term" value="P:methionine biosynthetic process"/>
    <property type="evidence" value="ECO:0007669"/>
    <property type="project" value="UniProtKB-KW"/>
</dbReference>
<evidence type="ECO:0000256" key="10">
    <source>
        <dbReference type="ARBA" id="ARBA00039005"/>
    </source>
</evidence>
<evidence type="ECO:0000256" key="8">
    <source>
        <dbReference type="ARBA" id="ARBA00023004"/>
    </source>
</evidence>
<evidence type="ECO:0000256" key="4">
    <source>
        <dbReference type="ARBA" id="ARBA00022605"/>
    </source>
</evidence>
<keyword evidence="6 11" id="KW-0223">Dioxygenase</keyword>
<dbReference type="InterPro" id="IPR014710">
    <property type="entry name" value="RmlC-like_jellyroll"/>
</dbReference>
<accession>A0A2U1Q4U7</accession>
<keyword evidence="3" id="KW-0533">Nickel</keyword>
<dbReference type="PANTHER" id="PTHR23418:SF0">
    <property type="entry name" value="ACIREDUCTONE DIOXYGENASE"/>
    <property type="match status" value="1"/>
</dbReference>
<comment type="catalytic activity">
    <reaction evidence="1">
        <text>1,2-dihydroxy-5-(methylsulfanyl)pent-1-en-3-one + O2 = 4-methylsulfanyl-2-oxobutanoate + formate + 2 H(+)</text>
        <dbReference type="Rhea" id="RHEA:24504"/>
        <dbReference type="ChEBI" id="CHEBI:15378"/>
        <dbReference type="ChEBI" id="CHEBI:15379"/>
        <dbReference type="ChEBI" id="CHEBI:15740"/>
        <dbReference type="ChEBI" id="CHEBI:16723"/>
        <dbReference type="ChEBI" id="CHEBI:49252"/>
        <dbReference type="EC" id="1.13.11.54"/>
    </reaction>
</comment>
<name>A0A2U1Q4U7_ARTAN</name>
<evidence type="ECO:0000313" key="11">
    <source>
        <dbReference type="EMBL" id="PWA93040.1"/>
    </source>
</evidence>
<dbReference type="Gene3D" id="2.60.120.10">
    <property type="entry name" value="Jelly Rolls"/>
    <property type="match status" value="1"/>
</dbReference>
<dbReference type="SUPFAM" id="SSF51182">
    <property type="entry name" value="RmlC-like cupins"/>
    <property type="match status" value="1"/>
</dbReference>
<keyword evidence="8" id="KW-0408">Iron</keyword>
<evidence type="ECO:0000256" key="2">
    <source>
        <dbReference type="ARBA" id="ARBA00001954"/>
    </source>
</evidence>